<evidence type="ECO:0000256" key="3">
    <source>
        <dbReference type="ARBA" id="ARBA00022692"/>
    </source>
</evidence>
<keyword evidence="10" id="KW-1185">Reference proteome</keyword>
<dbReference type="GO" id="GO:0022857">
    <property type="term" value="F:transmembrane transporter activity"/>
    <property type="evidence" value="ECO:0007669"/>
    <property type="project" value="TreeGrafter"/>
</dbReference>
<dbReference type="EMBL" id="WJXZ01000018">
    <property type="protein sequence ID" value="MRS65757.1"/>
    <property type="molecule type" value="Genomic_DNA"/>
</dbReference>
<feature type="transmembrane region" description="Helical" evidence="6">
    <location>
        <begin position="426"/>
        <end position="450"/>
    </location>
</feature>
<comment type="caution">
    <text evidence="9">The sequence shown here is derived from an EMBL/GenBank/DDBJ whole genome shotgun (WGS) entry which is preliminary data.</text>
</comment>
<feature type="transmembrane region" description="Helical" evidence="6">
    <location>
        <begin position="759"/>
        <end position="781"/>
    </location>
</feature>
<dbReference type="Pfam" id="PF02687">
    <property type="entry name" value="FtsX"/>
    <property type="match status" value="2"/>
</dbReference>
<dbReference type="InterPro" id="IPR025857">
    <property type="entry name" value="MacB_PCD"/>
</dbReference>
<feature type="domain" description="ABC3 transporter permease C-terminal" evidence="7">
    <location>
        <begin position="294"/>
        <end position="410"/>
    </location>
</feature>
<feature type="domain" description="MacB-like periplasmic core" evidence="8">
    <location>
        <begin position="438"/>
        <end position="643"/>
    </location>
</feature>
<dbReference type="Pfam" id="PF12704">
    <property type="entry name" value="MacB_PCD"/>
    <property type="match status" value="2"/>
</dbReference>
<accession>A0A7K0EVB6</accession>
<evidence type="ECO:0000259" key="7">
    <source>
        <dbReference type="Pfam" id="PF02687"/>
    </source>
</evidence>
<dbReference type="InterPro" id="IPR050250">
    <property type="entry name" value="Macrolide_Exporter_MacB"/>
</dbReference>
<evidence type="ECO:0000256" key="5">
    <source>
        <dbReference type="ARBA" id="ARBA00023136"/>
    </source>
</evidence>
<feature type="transmembrane region" description="Helical" evidence="6">
    <location>
        <begin position="21"/>
        <end position="41"/>
    </location>
</feature>
<dbReference type="OrthoDB" id="5933722at2"/>
<feature type="transmembrane region" description="Helical" evidence="6">
    <location>
        <begin position="344"/>
        <end position="362"/>
    </location>
</feature>
<keyword evidence="4 6" id="KW-1133">Transmembrane helix</keyword>
<dbReference type="AlphaFoldDB" id="A0A7K0EVB6"/>
<reference evidence="9 10" key="1">
    <citation type="journal article" date="2018" name="Antonie Van Leeuwenhoek">
        <title>Larkinella terrae sp. nov., isolated from soil on Jeju Island, South Korea.</title>
        <authorList>
            <person name="Ten L.N."/>
            <person name="Jeon J."/>
            <person name="Park S.J."/>
            <person name="Park S."/>
            <person name="Lee S.Y."/>
            <person name="Kim M.K."/>
            <person name="Jung H.Y."/>
        </authorList>
    </citation>
    <scope>NUCLEOTIDE SEQUENCE [LARGE SCALE GENOMIC DNA]</scope>
    <source>
        <strain evidence="9 10">KCTC 52001</strain>
    </source>
</reference>
<comment type="subcellular location">
    <subcellularLocation>
        <location evidence="1">Cell membrane</location>
        <topology evidence="1">Multi-pass membrane protein</topology>
    </subcellularLocation>
</comment>
<feature type="transmembrane region" description="Helical" evidence="6">
    <location>
        <begin position="382"/>
        <end position="405"/>
    </location>
</feature>
<keyword evidence="2" id="KW-1003">Cell membrane</keyword>
<evidence type="ECO:0000256" key="1">
    <source>
        <dbReference type="ARBA" id="ARBA00004651"/>
    </source>
</evidence>
<dbReference type="Proteomes" id="UP000441754">
    <property type="component" value="Unassembled WGS sequence"/>
</dbReference>
<evidence type="ECO:0000313" key="10">
    <source>
        <dbReference type="Proteomes" id="UP000441754"/>
    </source>
</evidence>
<feature type="domain" description="ABC3 transporter permease C-terminal" evidence="7">
    <location>
        <begin position="680"/>
        <end position="792"/>
    </location>
</feature>
<feature type="transmembrane region" description="Helical" evidence="6">
    <location>
        <begin position="729"/>
        <end position="747"/>
    </location>
</feature>
<evidence type="ECO:0000256" key="2">
    <source>
        <dbReference type="ARBA" id="ARBA00022475"/>
    </source>
</evidence>
<evidence type="ECO:0000256" key="4">
    <source>
        <dbReference type="ARBA" id="ARBA00022989"/>
    </source>
</evidence>
<evidence type="ECO:0000313" key="9">
    <source>
        <dbReference type="EMBL" id="MRS65757.1"/>
    </source>
</evidence>
<keyword evidence="5 6" id="KW-0472">Membrane</keyword>
<dbReference type="PANTHER" id="PTHR30572:SF18">
    <property type="entry name" value="ABC-TYPE MACROLIDE FAMILY EXPORT SYSTEM PERMEASE COMPONENT 2"/>
    <property type="match status" value="1"/>
</dbReference>
<feature type="transmembrane region" description="Helical" evidence="6">
    <location>
        <begin position="677"/>
        <end position="701"/>
    </location>
</feature>
<feature type="domain" description="MacB-like periplasmic core" evidence="8">
    <location>
        <begin position="20"/>
        <end position="242"/>
    </location>
</feature>
<organism evidence="9 10">
    <name type="scientific">Larkinella terrae</name>
    <dbReference type="NCBI Taxonomy" id="2025311"/>
    <lineage>
        <taxon>Bacteria</taxon>
        <taxon>Pseudomonadati</taxon>
        <taxon>Bacteroidota</taxon>
        <taxon>Cytophagia</taxon>
        <taxon>Cytophagales</taxon>
        <taxon>Spirosomataceae</taxon>
        <taxon>Larkinella</taxon>
    </lineage>
</organism>
<name>A0A7K0EVB6_9BACT</name>
<gene>
    <name evidence="9" type="ORF">GJJ30_31005</name>
</gene>
<evidence type="ECO:0000256" key="6">
    <source>
        <dbReference type="SAM" id="Phobius"/>
    </source>
</evidence>
<dbReference type="InterPro" id="IPR003838">
    <property type="entry name" value="ABC3_permease_C"/>
</dbReference>
<protein>
    <submittedName>
        <fullName evidence="9">FtsX-like permease family protein</fullName>
    </submittedName>
</protein>
<evidence type="ECO:0000259" key="8">
    <source>
        <dbReference type="Pfam" id="PF12704"/>
    </source>
</evidence>
<sequence length="800" mass="89452">MLRNYLKLAFRNLAKHKGYSFINIGGLAVGMAVTMLIGIWINDEVSANRHHKNYESLYQVKMNQTFDGRRGTQDALPYPIGEELKTKFPDFKAVAMFDRGNGNRSLIFGNQKFLKTGQFIGEDAIDMFSLHILNGDKKPLKEPYSIVLTDETARTIFGNQDPVGKILKLDNKVNLKVTAVVAKQPQNATLQFDYLLPWNLQENMYDWVNKYMKQNWGNNGWGLYVQLKDGINPEQTNAKIKDVVLNHLSDGPNVRNVIKPEIFLHPMAKWRLYSEFEEGRNTGGFIKYVRLFGIFGLFILIIACINFMNLSTARSEKRAKEVGVRKAVGSGREQLIGQFLSESTLIAVLALVLAFGMVLLSLPYFNSLTGKTMTVEFGNPVFWGIVLVFTVVTGLLAGSYPALYLSSFNPVKILKGSFRVGKSASLPRQILVVVQFTFSVVLMIATIIIYQQMQYGKNRPIGFTREGLISVNSSSDLLDHFETLRAELLATGAVSSICKSNSPPTQWWSSNGGWKWKGSTPDDDAAIFTTIATNFDYVKTMGIQLSQGRDFSRDFATDSSGVILNEAAVKRMGLKKPVGEIVRWGGRDRTVVGVIPDIVMEWSPYQTVRPLTIVFEKDKNWFGFLCVRIIPNVAPAVAIEKMTPIFDKYNPGFPFDYKFSDTEYAKKFYYEELIGNLSAIVSVLAIFISCLGLFGLASFMAEQRIKEIGIRKVLGASVTNVWGLLSKDFVLLVIISCLIASPIAWYAMNTWLESYTYKITIGVGVFVGVLVVALLITVLTVSYQAIKAALLNPVKSLRSE</sequence>
<dbReference type="PANTHER" id="PTHR30572">
    <property type="entry name" value="MEMBRANE COMPONENT OF TRANSPORTER-RELATED"/>
    <property type="match status" value="1"/>
</dbReference>
<dbReference type="GO" id="GO:0005886">
    <property type="term" value="C:plasma membrane"/>
    <property type="evidence" value="ECO:0007669"/>
    <property type="project" value="UniProtKB-SubCell"/>
</dbReference>
<keyword evidence="3 6" id="KW-0812">Transmembrane</keyword>
<proteinExistence type="predicted"/>
<feature type="transmembrane region" description="Helical" evidence="6">
    <location>
        <begin position="288"/>
        <end position="310"/>
    </location>
</feature>